<reference evidence="2" key="1">
    <citation type="submission" date="2025-08" db="UniProtKB">
        <authorList>
            <consortium name="RefSeq"/>
        </authorList>
    </citation>
    <scope>IDENTIFICATION</scope>
    <source>
        <strain evidence="2">Mau12</strain>
        <tissue evidence="2">Whole Body</tissue>
    </source>
</reference>
<sequence>MFGTSFSHNFFAQRPNLRPQPPLDVPRLFGFRFLRDGLDEALIARVLSQEYRILGR</sequence>
<dbReference type="AlphaFoldDB" id="A0A6P8LDJ6"/>
<proteinExistence type="predicted"/>
<name>A0A6P8LDJ6_DROMA</name>
<evidence type="ECO:0000313" key="1">
    <source>
        <dbReference type="Proteomes" id="UP000515162"/>
    </source>
</evidence>
<dbReference type="RefSeq" id="XP_033172706.1">
    <property type="nucleotide sequence ID" value="XM_033316815.1"/>
</dbReference>
<evidence type="ECO:0000313" key="2">
    <source>
        <dbReference type="RefSeq" id="XP_033172706.1"/>
    </source>
</evidence>
<accession>A0A6P8LDJ6</accession>
<protein>
    <submittedName>
        <fullName evidence="2">Suppressor-of-stellate-like protein</fullName>
    </submittedName>
</protein>
<dbReference type="GeneID" id="117149728"/>
<organism evidence="1 2">
    <name type="scientific">Drosophila mauritiana</name>
    <name type="common">Fruit fly</name>
    <dbReference type="NCBI Taxonomy" id="7226"/>
    <lineage>
        <taxon>Eukaryota</taxon>
        <taxon>Metazoa</taxon>
        <taxon>Ecdysozoa</taxon>
        <taxon>Arthropoda</taxon>
        <taxon>Hexapoda</taxon>
        <taxon>Insecta</taxon>
        <taxon>Pterygota</taxon>
        <taxon>Neoptera</taxon>
        <taxon>Endopterygota</taxon>
        <taxon>Diptera</taxon>
        <taxon>Brachycera</taxon>
        <taxon>Muscomorpha</taxon>
        <taxon>Ephydroidea</taxon>
        <taxon>Drosophilidae</taxon>
        <taxon>Drosophila</taxon>
        <taxon>Sophophora</taxon>
    </lineage>
</organism>
<dbReference type="Proteomes" id="UP000515162">
    <property type="component" value="Unplaced"/>
</dbReference>
<keyword evidence="1" id="KW-1185">Reference proteome</keyword>
<gene>
    <name evidence="2" type="primary">LOC117149728</name>
</gene>